<keyword evidence="6 8" id="KW-0472">Membrane</keyword>
<dbReference type="PANTHER" id="PTHR47234">
    <property type="match status" value="1"/>
</dbReference>
<dbReference type="RefSeq" id="WP_026633314.1">
    <property type="nucleotide sequence ID" value="NZ_FONH01000007.1"/>
</dbReference>
<dbReference type="Pfam" id="PF00593">
    <property type="entry name" value="TonB_dep_Rec_b-barrel"/>
    <property type="match status" value="1"/>
</dbReference>
<evidence type="ECO:0000313" key="13">
    <source>
        <dbReference type="EMBL" id="SFF08171.1"/>
    </source>
</evidence>
<evidence type="ECO:0000259" key="12">
    <source>
        <dbReference type="Pfam" id="PF07715"/>
    </source>
</evidence>
<evidence type="ECO:0000256" key="8">
    <source>
        <dbReference type="PROSITE-ProRule" id="PRU01360"/>
    </source>
</evidence>
<feature type="chain" id="PRO_5011498432" evidence="10">
    <location>
        <begin position="29"/>
        <end position="825"/>
    </location>
</feature>
<dbReference type="Pfam" id="PF07715">
    <property type="entry name" value="Plug"/>
    <property type="match status" value="1"/>
</dbReference>
<dbReference type="InterPro" id="IPR037066">
    <property type="entry name" value="Plug_dom_sf"/>
</dbReference>
<dbReference type="SUPFAM" id="SSF56935">
    <property type="entry name" value="Porins"/>
    <property type="match status" value="1"/>
</dbReference>
<gene>
    <name evidence="13" type="ORF">SAMN02799615_02360</name>
</gene>
<dbReference type="PANTHER" id="PTHR47234:SF3">
    <property type="entry name" value="SECRETIN_TONB SHORT N-TERMINAL DOMAIN-CONTAINING PROTEIN"/>
    <property type="match status" value="1"/>
</dbReference>
<dbReference type="InterPro" id="IPR012910">
    <property type="entry name" value="Plug_dom"/>
</dbReference>
<dbReference type="InterPro" id="IPR000531">
    <property type="entry name" value="Beta-barrel_TonB"/>
</dbReference>
<dbReference type="GO" id="GO:0009279">
    <property type="term" value="C:cell outer membrane"/>
    <property type="evidence" value="ECO:0007669"/>
    <property type="project" value="UniProtKB-SubCell"/>
</dbReference>
<dbReference type="PROSITE" id="PS52016">
    <property type="entry name" value="TONB_DEPENDENT_REC_3"/>
    <property type="match status" value="1"/>
</dbReference>
<evidence type="ECO:0000313" key="14">
    <source>
        <dbReference type="Proteomes" id="UP000199477"/>
    </source>
</evidence>
<dbReference type="Gene3D" id="2.170.130.10">
    <property type="entry name" value="TonB-dependent receptor, plug domain"/>
    <property type="match status" value="1"/>
</dbReference>
<evidence type="ECO:0000256" key="2">
    <source>
        <dbReference type="ARBA" id="ARBA00022448"/>
    </source>
</evidence>
<evidence type="ECO:0000256" key="6">
    <source>
        <dbReference type="ARBA" id="ARBA00023136"/>
    </source>
</evidence>
<dbReference type="Gene3D" id="2.40.170.20">
    <property type="entry name" value="TonB-dependent receptor, beta-barrel domain"/>
    <property type="match status" value="1"/>
</dbReference>
<accession>A0A1I2FUR6</accession>
<comment type="similarity">
    <text evidence="8 9">Belongs to the TonB-dependent receptor family.</text>
</comment>
<dbReference type="Proteomes" id="UP000199477">
    <property type="component" value="Unassembled WGS sequence"/>
</dbReference>
<keyword evidence="14" id="KW-1185">Reference proteome</keyword>
<evidence type="ECO:0000256" key="5">
    <source>
        <dbReference type="ARBA" id="ARBA00023077"/>
    </source>
</evidence>
<keyword evidence="5 9" id="KW-0798">TonB box</keyword>
<dbReference type="CDD" id="cd01347">
    <property type="entry name" value="ligand_gated_channel"/>
    <property type="match status" value="1"/>
</dbReference>
<comment type="subcellular location">
    <subcellularLocation>
        <location evidence="1 8">Cell outer membrane</location>
        <topology evidence="1 8">Multi-pass membrane protein</topology>
    </subcellularLocation>
</comment>
<dbReference type="InterPro" id="IPR036942">
    <property type="entry name" value="Beta-barrel_TonB_sf"/>
</dbReference>
<evidence type="ECO:0000256" key="10">
    <source>
        <dbReference type="SAM" id="SignalP"/>
    </source>
</evidence>
<evidence type="ECO:0000256" key="9">
    <source>
        <dbReference type="RuleBase" id="RU003357"/>
    </source>
</evidence>
<evidence type="ECO:0000256" key="3">
    <source>
        <dbReference type="ARBA" id="ARBA00022452"/>
    </source>
</evidence>
<name>A0A1I2FUR6_9GAMM</name>
<keyword evidence="4 8" id="KW-0812">Transmembrane</keyword>
<reference evidence="14" key="1">
    <citation type="submission" date="2016-10" db="EMBL/GenBank/DDBJ databases">
        <authorList>
            <person name="Varghese N."/>
            <person name="Submissions S."/>
        </authorList>
    </citation>
    <scope>NUCLEOTIDE SEQUENCE [LARGE SCALE GENOMIC DNA]</scope>
    <source>
        <strain evidence="14">UNC178MFTsu3.1</strain>
    </source>
</reference>
<keyword evidence="10" id="KW-0732">Signal</keyword>
<feature type="domain" description="TonB-dependent receptor-like beta-barrel" evidence="11">
    <location>
        <begin position="308"/>
        <end position="777"/>
    </location>
</feature>
<evidence type="ECO:0000259" key="11">
    <source>
        <dbReference type="Pfam" id="PF00593"/>
    </source>
</evidence>
<dbReference type="STRING" id="500610.SAMN02799615_02360"/>
<proteinExistence type="inferred from homology"/>
<feature type="signal peptide" evidence="10">
    <location>
        <begin position="1"/>
        <end position="28"/>
    </location>
</feature>
<sequence>MPALHRKYRLARLPAAIALATLVAQAQAWEVAADEQVHQLEKIVVIGVRASGRTATALPAPVDVLSRNDLRTAGAINGELGQALANLLPSFNFPRQSNSGGSDHVRAAQLRGLSPDQVLVLVNGKRFHTSALVNTDTKIGRGTTPVDFNAIPISAIKRVEVLRDGAGAQYGSDAIAGVINIVLDDAADGGEVVRTLGAHRTDVPATRQRITDGNGGHTYARFGTRLPGDGFLNAGVETGRRKATNRAGSDTVPDWLADPTPANLALRGKRNYAAGDPQSENYSGWLNGELPLDANARLYLLGMYARRRTIGANYFRYPDSSANVPAIYPDGYRPESVGRNRDMQFMLGIRGQVAGWDLDGSFNVGGNVFDYDLRRSLNASLGPASPTAFRLGGYRFALESANLDGKRGLAVGDAYLNLAVGGEFRRERFRTRPGDPASYAAGTYAAAPIGAQAGGGLQPQDAARIARRVGAVYAEVSSDLTERVFIDLAARYEHYGDFGGNRSGKLSARWEFVPGFALRGTVSDNFRAPALSQIGFESTTSGYGADGRLLSGRILSVNNPIARGLGARALKPETSRNLSLGLTGKLGDYLDFSLDVYRISVADRVTLSETIRSPGLESHIQRRFGVPGVQSVAFFTNAVDTRTRGAEFVGNYRAPLAGGKLLLTLAYSYNRTDIRRVRPTPSQLTAIGARNLLFGAEERNTLTDAAPRERGSFTASWNDRRWSLLGRATRQGSTVRVFDFGDGHQPRQRHAARWQFDAEAELRLSPRFSLAVGGYNLTDRYPTRSRSDIDYGGNFPYDVISPVGINGRYVYARVRYSFGSGGVEG</sequence>
<evidence type="ECO:0000256" key="7">
    <source>
        <dbReference type="ARBA" id="ARBA00023237"/>
    </source>
</evidence>
<protein>
    <submittedName>
        <fullName evidence="13">Iron complex outermembrane recepter protein</fullName>
    </submittedName>
</protein>
<dbReference type="AlphaFoldDB" id="A0A1I2FUR6"/>
<feature type="domain" description="TonB-dependent receptor plug" evidence="12">
    <location>
        <begin position="57"/>
        <end position="178"/>
    </location>
</feature>
<keyword evidence="7 8" id="KW-0998">Cell outer membrane</keyword>
<evidence type="ECO:0000256" key="4">
    <source>
        <dbReference type="ARBA" id="ARBA00022692"/>
    </source>
</evidence>
<keyword evidence="3 8" id="KW-1134">Transmembrane beta strand</keyword>
<organism evidence="13 14">
    <name type="scientific">Dyella marensis</name>
    <dbReference type="NCBI Taxonomy" id="500610"/>
    <lineage>
        <taxon>Bacteria</taxon>
        <taxon>Pseudomonadati</taxon>
        <taxon>Pseudomonadota</taxon>
        <taxon>Gammaproteobacteria</taxon>
        <taxon>Lysobacterales</taxon>
        <taxon>Rhodanobacteraceae</taxon>
        <taxon>Dyella</taxon>
    </lineage>
</organism>
<dbReference type="InterPro" id="IPR039426">
    <property type="entry name" value="TonB-dep_rcpt-like"/>
</dbReference>
<evidence type="ECO:0000256" key="1">
    <source>
        <dbReference type="ARBA" id="ARBA00004571"/>
    </source>
</evidence>
<keyword evidence="2 8" id="KW-0813">Transport</keyword>
<dbReference type="EMBL" id="FONH01000007">
    <property type="protein sequence ID" value="SFF08171.1"/>
    <property type="molecule type" value="Genomic_DNA"/>
</dbReference>